<reference evidence="2" key="1">
    <citation type="submission" date="2015-10" db="EMBL/GenBank/DDBJ databases">
        <title>Niche specialization of a soil ammonia-oxidizing archaeon, Candidatus Nitrosocosmicus oleophilus.</title>
        <authorList>
            <person name="Jung M.-Y."/>
            <person name="Rhee S.-K."/>
        </authorList>
    </citation>
    <scope>NUCLEOTIDE SEQUENCE [LARGE SCALE GENOMIC DNA]</scope>
    <source>
        <strain evidence="2">MY3</strain>
    </source>
</reference>
<dbReference type="KEGG" id="taa:NMY3_00203"/>
<dbReference type="RefSeq" id="WP_196817080.1">
    <property type="nucleotide sequence ID" value="NZ_CP012850.1"/>
</dbReference>
<dbReference type="AlphaFoldDB" id="A0A654LTR2"/>
<dbReference type="GeneID" id="60420406"/>
<organism evidence="1 2">
    <name type="scientific">Candidatus Nitrosocosmicus oleophilus</name>
    <dbReference type="NCBI Taxonomy" id="1353260"/>
    <lineage>
        <taxon>Archaea</taxon>
        <taxon>Nitrososphaerota</taxon>
        <taxon>Nitrososphaeria</taxon>
        <taxon>Nitrososphaerales</taxon>
        <taxon>Nitrososphaeraceae</taxon>
        <taxon>Candidatus Nitrosocosmicus</taxon>
    </lineage>
</organism>
<evidence type="ECO:0000313" key="1">
    <source>
        <dbReference type="EMBL" id="ALI34417.1"/>
    </source>
</evidence>
<accession>A0A654LTR2</accession>
<dbReference type="Proteomes" id="UP000058925">
    <property type="component" value="Chromosome"/>
</dbReference>
<proteinExistence type="predicted"/>
<evidence type="ECO:0000313" key="2">
    <source>
        <dbReference type="Proteomes" id="UP000058925"/>
    </source>
</evidence>
<protein>
    <submittedName>
        <fullName evidence="1">Uncharacterized protein</fullName>
    </submittedName>
</protein>
<name>A0A654LTR2_9ARCH</name>
<dbReference type="EMBL" id="CP012850">
    <property type="protein sequence ID" value="ALI34417.1"/>
    <property type="molecule type" value="Genomic_DNA"/>
</dbReference>
<sequence>MDCHEFTNWCFSGRIKKFSGKLSLYENNEGTLILNGDPFLIVEFDEYKKFLNKDQSKNYVCLLGTTSSISSNDVITIIGHENHRHIDDYITINITVQNCLPGCQVSGFAKKN</sequence>
<gene>
    <name evidence="1" type="ORF">NMY3_00203</name>
</gene>
<keyword evidence="2" id="KW-1185">Reference proteome</keyword>